<dbReference type="Pfam" id="PF12043">
    <property type="entry name" value="DUF3527"/>
    <property type="match status" value="2"/>
</dbReference>
<reference evidence="2" key="1">
    <citation type="submission" date="2023-10" db="EMBL/GenBank/DDBJ databases">
        <title>Chromosome-level genome of the transformable northern wattle, Acacia crassicarpa.</title>
        <authorList>
            <person name="Massaro I."/>
            <person name="Sinha N.R."/>
            <person name="Poethig S."/>
            <person name="Leichty A.R."/>
        </authorList>
    </citation>
    <scope>NUCLEOTIDE SEQUENCE</scope>
    <source>
        <strain evidence="2">Acra3RX</strain>
        <tissue evidence="2">Leaf</tissue>
    </source>
</reference>
<accession>A0AAE1MKF3</accession>
<dbReference type="PANTHER" id="PTHR31390:SF12">
    <property type="entry name" value="PUTATIVE (DUF3527)-RELATED"/>
    <property type="match status" value="1"/>
</dbReference>
<feature type="compositionally biased region" description="Polar residues" evidence="1">
    <location>
        <begin position="114"/>
        <end position="126"/>
    </location>
</feature>
<feature type="region of interest" description="Disordered" evidence="1">
    <location>
        <begin position="924"/>
        <end position="951"/>
    </location>
</feature>
<evidence type="ECO:0000313" key="3">
    <source>
        <dbReference type="Proteomes" id="UP001293593"/>
    </source>
</evidence>
<dbReference type="InterPro" id="IPR021916">
    <property type="entry name" value="DUF3527"/>
</dbReference>
<sequence>MRSKEQHSSKKGKASFDLPQFESGLRPPVGNPSHRVRQDADGEIFVQPTRNRRQQSSRRRATKSDELVKHMTNVPHYLLHADREENIQDNPLNFGVLDWTQLEKWKHGQRNRPTKSSNFASFQDGESSSRKATKSSAAAAPTAGPSHRQGLYEGAEPCFQNVRRFRHFETEEKRKDLDNSVSGVRTFASYLREDGVSLVSNENKYGRDSEAEKSMESLQELNYKKKERNREFGSDMGLQSSKFKSKRVSAGSKKKGSSHSNKMKIKNKELQESDSDVMGSHDASHKQGHIKPNNIVLLRAREISSSSNKAKIKDNQLQESDTDDNHKQGHRKPKNIVLLRPRPPQSSRDIYETSRRRMSFDEFWAESSRSNLSNVSLYEDIHGEGACSKIPHSSDQRSMVQPVATLGSLLLRPETDQGSDCSSVASETPSFASKSSSLHSEGAYFERDALSDKLTNHSEGAYFEREALSDKLTNQCDFDDLKEALDQETAELTAKGGRNLSSSRRFSFSLSRIGRSFSFKEGSTLPQLNSSYVSAKSGPMTSSFSARWYSSSKEKENGHDRSRSSPLRRLLDPILKRKASKLRNPAESSQVQNGSLDSISFRTTSVSESLPDEMREGSLIQAHLHVIIKNGLPFFKFVLNNDAGILAAAMKSLESSEKDDSNCYFTFYLLNEIKKKSGGWLSHGSKGQGRDYAYNVIGQMRFSSSTITKPSNNQDSKTLSVQKEYVLLSVEIDQTDQVPPKVIRRGELAAVVVEIPFESLIHKGLLWDNNLEKGCLKCPAEERCVCNLAENDISGSTTVILPGGVHGSSERGEPSPLVQRWRSGGLCDCGGWDIGCKLLVLSNPKLSSKSQHERFQLFVQEGAEQDGPAFTLVPLKEGLYSVEFNSSITHLQALFISVAALNCQRLSSLERTIMREQIYKEPSSLKSGNNLPGNAPVNYTPIPPPSPAGRV</sequence>
<feature type="region of interest" description="Disordered" evidence="1">
    <location>
        <begin position="224"/>
        <end position="348"/>
    </location>
</feature>
<dbReference type="EMBL" id="JAWXYG010000007">
    <property type="protein sequence ID" value="KAK4268689.1"/>
    <property type="molecule type" value="Genomic_DNA"/>
</dbReference>
<dbReference type="Proteomes" id="UP001293593">
    <property type="component" value="Unassembled WGS sequence"/>
</dbReference>
<feature type="region of interest" description="Disordered" evidence="1">
    <location>
        <begin position="107"/>
        <end position="154"/>
    </location>
</feature>
<feature type="compositionally biased region" description="Basic and acidic residues" evidence="1">
    <location>
        <begin position="224"/>
        <end position="233"/>
    </location>
</feature>
<protein>
    <submittedName>
        <fullName evidence="2">Uncharacterized protein</fullName>
    </submittedName>
</protein>
<comment type="caution">
    <text evidence="2">The sequence shown here is derived from an EMBL/GenBank/DDBJ whole genome shotgun (WGS) entry which is preliminary data.</text>
</comment>
<evidence type="ECO:0000313" key="2">
    <source>
        <dbReference type="EMBL" id="KAK4268689.1"/>
    </source>
</evidence>
<feature type="compositionally biased region" description="Polar residues" evidence="1">
    <location>
        <begin position="416"/>
        <end position="435"/>
    </location>
</feature>
<gene>
    <name evidence="2" type="ORF">QN277_025305</name>
</gene>
<feature type="compositionally biased region" description="Pro residues" evidence="1">
    <location>
        <begin position="941"/>
        <end position="951"/>
    </location>
</feature>
<organism evidence="2 3">
    <name type="scientific">Acacia crassicarpa</name>
    <name type="common">northern wattle</name>
    <dbReference type="NCBI Taxonomy" id="499986"/>
    <lineage>
        <taxon>Eukaryota</taxon>
        <taxon>Viridiplantae</taxon>
        <taxon>Streptophyta</taxon>
        <taxon>Embryophyta</taxon>
        <taxon>Tracheophyta</taxon>
        <taxon>Spermatophyta</taxon>
        <taxon>Magnoliopsida</taxon>
        <taxon>eudicotyledons</taxon>
        <taxon>Gunneridae</taxon>
        <taxon>Pentapetalae</taxon>
        <taxon>rosids</taxon>
        <taxon>fabids</taxon>
        <taxon>Fabales</taxon>
        <taxon>Fabaceae</taxon>
        <taxon>Caesalpinioideae</taxon>
        <taxon>mimosoid clade</taxon>
        <taxon>Acacieae</taxon>
        <taxon>Acacia</taxon>
    </lineage>
</organism>
<dbReference type="AlphaFoldDB" id="A0AAE1MKF3"/>
<feature type="compositionally biased region" description="Low complexity" evidence="1">
    <location>
        <begin position="134"/>
        <end position="146"/>
    </location>
</feature>
<evidence type="ECO:0000256" key="1">
    <source>
        <dbReference type="SAM" id="MobiDB-lite"/>
    </source>
</evidence>
<name>A0AAE1MKF3_9FABA</name>
<feature type="compositionally biased region" description="Basic residues" evidence="1">
    <location>
        <begin position="243"/>
        <end position="265"/>
    </location>
</feature>
<feature type="region of interest" description="Disordered" evidence="1">
    <location>
        <begin position="414"/>
        <end position="435"/>
    </location>
</feature>
<feature type="compositionally biased region" description="Basic residues" evidence="1">
    <location>
        <begin position="50"/>
        <end position="61"/>
    </location>
</feature>
<proteinExistence type="predicted"/>
<feature type="region of interest" description="Disordered" evidence="1">
    <location>
        <begin position="1"/>
        <end position="69"/>
    </location>
</feature>
<keyword evidence="3" id="KW-1185">Reference proteome</keyword>
<dbReference type="PANTHER" id="PTHR31390">
    <property type="entry name" value="EXPRESSED PROTEIN"/>
    <property type="match status" value="1"/>
</dbReference>